<protein>
    <submittedName>
        <fullName evidence="2">Uncharacterized protein</fullName>
    </submittedName>
</protein>
<sequence>MEVVGLIASSVTLLEVSLKTVGFFQEMATIQDDFRCLQEVVADIDSILQDFHSIPSLFARGSGLPQVAEPTVIARAVSQLEHLKAEMDEIRTYCARNSGSDGVSNAKKRKWILKRNRIPKLLERARDARSNFQTGINFQLRTLDAFRVVREHRAHLELKALFQELRSMQHLAHSDEQGGVEEPPVEDKEEGDDEEDEEDEDEDEDSGGEITQHSDFATPSIRGLDVIGAEQSYPICQAETSVT</sequence>
<reference evidence="2 3" key="2">
    <citation type="submission" date="2021-10" db="EMBL/GenBank/DDBJ databases">
        <authorList>
            <person name="Piombo E."/>
        </authorList>
    </citation>
    <scope>NUCLEOTIDE SEQUENCE [LARGE SCALE GENOMIC DNA]</scope>
</reference>
<organism evidence="2 3">
    <name type="scientific">Clonostachys solani</name>
    <dbReference type="NCBI Taxonomy" id="160281"/>
    <lineage>
        <taxon>Eukaryota</taxon>
        <taxon>Fungi</taxon>
        <taxon>Dikarya</taxon>
        <taxon>Ascomycota</taxon>
        <taxon>Pezizomycotina</taxon>
        <taxon>Sordariomycetes</taxon>
        <taxon>Hypocreomycetidae</taxon>
        <taxon>Hypocreales</taxon>
        <taxon>Bionectriaceae</taxon>
        <taxon>Clonostachys</taxon>
    </lineage>
</organism>
<comment type="caution">
    <text evidence="2">The sequence shown here is derived from an EMBL/GenBank/DDBJ whole genome shotgun (WGS) entry which is preliminary data.</text>
</comment>
<feature type="compositionally biased region" description="Acidic residues" evidence="1">
    <location>
        <begin position="183"/>
        <end position="207"/>
    </location>
</feature>
<name>A0A9N9ZGL8_9HYPO</name>
<accession>A0A9N9ZGL8</accession>
<evidence type="ECO:0000256" key="1">
    <source>
        <dbReference type="SAM" id="MobiDB-lite"/>
    </source>
</evidence>
<keyword evidence="3" id="KW-1185">Reference proteome</keyword>
<reference evidence="3" key="1">
    <citation type="submission" date="2019-06" db="EMBL/GenBank/DDBJ databases">
        <authorList>
            <person name="Broberg M."/>
        </authorList>
    </citation>
    <scope>NUCLEOTIDE SEQUENCE [LARGE SCALE GENOMIC DNA]</scope>
</reference>
<dbReference type="OrthoDB" id="7464126at2759"/>
<dbReference type="EMBL" id="CABFOC020000053">
    <property type="protein sequence ID" value="CAH0055003.1"/>
    <property type="molecule type" value="Genomic_DNA"/>
</dbReference>
<feature type="non-terminal residue" evidence="2">
    <location>
        <position position="1"/>
    </location>
</feature>
<dbReference type="Proteomes" id="UP000775872">
    <property type="component" value="Unassembled WGS sequence"/>
</dbReference>
<proteinExistence type="predicted"/>
<feature type="region of interest" description="Disordered" evidence="1">
    <location>
        <begin position="172"/>
        <end position="223"/>
    </location>
</feature>
<dbReference type="AlphaFoldDB" id="A0A9N9ZGL8"/>
<evidence type="ECO:0000313" key="3">
    <source>
        <dbReference type="Proteomes" id="UP000775872"/>
    </source>
</evidence>
<evidence type="ECO:0000313" key="2">
    <source>
        <dbReference type="EMBL" id="CAH0055003.1"/>
    </source>
</evidence>
<gene>
    <name evidence="2" type="ORF">CSOL1703_00016904</name>
</gene>